<dbReference type="GO" id="GO:0009279">
    <property type="term" value="C:cell outer membrane"/>
    <property type="evidence" value="ECO:0007669"/>
    <property type="project" value="UniProtKB-SubCell"/>
</dbReference>
<keyword evidence="7 13" id="KW-0653">Protein transport</keyword>
<keyword evidence="5 13" id="KW-0813">Transport</keyword>
<dbReference type="GO" id="GO:0044874">
    <property type="term" value="P:lipoprotein localization to outer membrane"/>
    <property type="evidence" value="ECO:0007669"/>
    <property type="project" value="UniProtKB-UniRule"/>
</dbReference>
<keyword evidence="11 13" id="KW-0998">Cell outer membrane</keyword>
<dbReference type="OrthoDB" id="9797618at2"/>
<dbReference type="SUPFAM" id="SSF89392">
    <property type="entry name" value="Prokaryotic lipoproteins and lipoprotein localization factors"/>
    <property type="match status" value="1"/>
</dbReference>
<comment type="subunit">
    <text evidence="3 13">Monomer.</text>
</comment>
<evidence type="ECO:0000256" key="4">
    <source>
        <dbReference type="ARBA" id="ARBA00016202"/>
    </source>
</evidence>
<gene>
    <name evidence="13 15" type="primary">lolB</name>
    <name evidence="15" type="ORF">OU5_4442</name>
</gene>
<sequence>MFLRHLVVFSFIALLAGCAGFGARESVQGQGNTAQWRDYKQQLTSLDGWQINGKIGIRAPKDSGSGTLFWLQRQDYYDIRLSGPLGRGAARLTGRPGKVSLEVANQGRYDATTPEALVEEQLGWKLPVSNLAWWVRGLPAPDSKSRLTLDADSRLANLEQDGWQVEYLSYAEQNGYWLPERIKLHGTDLDVTLVIKEWQPRKLGQ</sequence>
<evidence type="ECO:0000256" key="6">
    <source>
        <dbReference type="ARBA" id="ARBA00022729"/>
    </source>
</evidence>
<dbReference type="CDD" id="cd16326">
    <property type="entry name" value="LolB"/>
    <property type="match status" value="1"/>
</dbReference>
<comment type="function">
    <text evidence="13">Plays a critical role in the incorporation of lipoproteins in the outer membrane after they are released by the LolA protein.</text>
</comment>
<evidence type="ECO:0000256" key="13">
    <source>
        <dbReference type="HAMAP-Rule" id="MF_00233"/>
    </source>
</evidence>
<evidence type="ECO:0000256" key="8">
    <source>
        <dbReference type="ARBA" id="ARBA00023136"/>
    </source>
</evidence>
<evidence type="ECO:0000256" key="12">
    <source>
        <dbReference type="ARBA" id="ARBA00023288"/>
    </source>
</evidence>
<name>A0A024EFX8_9PSED</name>
<dbReference type="Pfam" id="PF03550">
    <property type="entry name" value="LolB"/>
    <property type="match status" value="1"/>
</dbReference>
<dbReference type="PROSITE" id="PS51257">
    <property type="entry name" value="PROKAR_LIPOPROTEIN"/>
    <property type="match status" value="1"/>
</dbReference>
<keyword evidence="12 13" id="KW-0449">Lipoprotein</keyword>
<protein>
    <recommendedName>
        <fullName evidence="4 13">Outer-membrane lipoprotein LolB</fullName>
    </recommendedName>
</protein>
<dbReference type="HOGENOM" id="CLU_092816_2_1_6"/>
<evidence type="ECO:0000256" key="7">
    <source>
        <dbReference type="ARBA" id="ARBA00022927"/>
    </source>
</evidence>
<evidence type="ECO:0000313" key="15">
    <source>
        <dbReference type="EMBL" id="AHZ71521.1"/>
    </source>
</evidence>
<dbReference type="EMBL" id="CP005960">
    <property type="protein sequence ID" value="AHZ71521.1"/>
    <property type="molecule type" value="Genomic_DNA"/>
</dbReference>
<evidence type="ECO:0000256" key="10">
    <source>
        <dbReference type="ARBA" id="ARBA00023186"/>
    </source>
</evidence>
<dbReference type="NCBIfam" id="TIGR00548">
    <property type="entry name" value="lolB"/>
    <property type="match status" value="1"/>
</dbReference>
<accession>A0A024EFX8</accession>
<evidence type="ECO:0000256" key="9">
    <source>
        <dbReference type="ARBA" id="ARBA00023139"/>
    </source>
</evidence>
<keyword evidence="8 13" id="KW-0472">Membrane</keyword>
<dbReference type="Gene3D" id="2.50.20.10">
    <property type="entry name" value="Lipoprotein localisation LolA/LolB/LppX"/>
    <property type="match status" value="1"/>
</dbReference>
<dbReference type="GeneID" id="46430232"/>
<dbReference type="HAMAP" id="MF_00233">
    <property type="entry name" value="LolB"/>
    <property type="match status" value="1"/>
</dbReference>
<dbReference type="RefSeq" id="WP_010458278.1">
    <property type="nucleotide sequence ID" value="NZ_CP005960.1"/>
</dbReference>
<feature type="chain" id="PRO_5008816126" description="Outer-membrane lipoprotein LolB" evidence="14">
    <location>
        <begin position="22"/>
        <end position="205"/>
    </location>
</feature>
<reference evidence="15 16" key="1">
    <citation type="journal article" date="2012" name="J. Bacteriol.">
        <title>Genome sequence of cold-adapted Pseudomonas mandelii strain JR-1.</title>
        <authorList>
            <person name="Jang S.H."/>
            <person name="Kim J."/>
            <person name="Kim J."/>
            <person name="Hong S."/>
            <person name="Lee C."/>
        </authorList>
    </citation>
    <scope>NUCLEOTIDE SEQUENCE [LARGE SCALE GENOMIC DNA]</scope>
    <source>
        <strain evidence="15 16">JR-1</strain>
    </source>
</reference>
<evidence type="ECO:0000256" key="14">
    <source>
        <dbReference type="SAM" id="SignalP"/>
    </source>
</evidence>
<evidence type="ECO:0000313" key="16">
    <source>
        <dbReference type="Proteomes" id="UP000026913"/>
    </source>
</evidence>
<dbReference type="InterPro" id="IPR004565">
    <property type="entry name" value="OM_lipoprot_LolB"/>
</dbReference>
<keyword evidence="10 13" id="KW-0143">Chaperone</keyword>
<comment type="similarity">
    <text evidence="2 13">Belongs to the LolB family.</text>
</comment>
<proteinExistence type="inferred from homology"/>
<evidence type="ECO:0000256" key="11">
    <source>
        <dbReference type="ARBA" id="ARBA00023237"/>
    </source>
</evidence>
<dbReference type="InterPro" id="IPR029046">
    <property type="entry name" value="LolA/LolB/LppX"/>
</dbReference>
<keyword evidence="6 13" id="KW-0732">Signal</keyword>
<evidence type="ECO:0000256" key="3">
    <source>
        <dbReference type="ARBA" id="ARBA00011245"/>
    </source>
</evidence>
<dbReference type="AlphaFoldDB" id="A0A024EFX8"/>
<feature type="signal peptide" evidence="14">
    <location>
        <begin position="1"/>
        <end position="21"/>
    </location>
</feature>
<evidence type="ECO:0000256" key="1">
    <source>
        <dbReference type="ARBA" id="ARBA00004459"/>
    </source>
</evidence>
<comment type="subcellular location">
    <subcellularLocation>
        <location evidence="1 13">Cell outer membrane</location>
        <topology evidence="1 13">Lipid-anchor</topology>
    </subcellularLocation>
</comment>
<dbReference type="KEGG" id="pman:OU5_4442"/>
<evidence type="ECO:0000256" key="2">
    <source>
        <dbReference type="ARBA" id="ARBA00009696"/>
    </source>
</evidence>
<dbReference type="Proteomes" id="UP000026913">
    <property type="component" value="Chromosome"/>
</dbReference>
<evidence type="ECO:0000256" key="5">
    <source>
        <dbReference type="ARBA" id="ARBA00022448"/>
    </source>
</evidence>
<dbReference type="GO" id="GO:0015031">
    <property type="term" value="P:protein transport"/>
    <property type="evidence" value="ECO:0007669"/>
    <property type="project" value="UniProtKB-KW"/>
</dbReference>
<keyword evidence="9 13" id="KW-0564">Palmitate</keyword>
<organism evidence="15 16">
    <name type="scientific">Pseudomonas mandelii JR-1</name>
    <dbReference type="NCBI Taxonomy" id="1147786"/>
    <lineage>
        <taxon>Bacteria</taxon>
        <taxon>Pseudomonadati</taxon>
        <taxon>Pseudomonadota</taxon>
        <taxon>Gammaproteobacteria</taxon>
        <taxon>Pseudomonadales</taxon>
        <taxon>Pseudomonadaceae</taxon>
        <taxon>Pseudomonas</taxon>
    </lineage>
</organism>